<dbReference type="PANTHER" id="PTHR12151:SF25">
    <property type="entry name" value="LINALOOL DEHYDRATASE_ISOMERASE DOMAIN-CONTAINING PROTEIN"/>
    <property type="match status" value="1"/>
</dbReference>
<dbReference type="AlphaFoldDB" id="A0A2W5N9W9"/>
<dbReference type="InterPro" id="IPR003782">
    <property type="entry name" value="SCO1/SenC"/>
</dbReference>
<gene>
    <name evidence="5" type="ORF">DI556_10130</name>
</gene>
<dbReference type="SUPFAM" id="SSF52833">
    <property type="entry name" value="Thioredoxin-like"/>
    <property type="match status" value="1"/>
</dbReference>
<protein>
    <submittedName>
        <fullName evidence="5">SCO family protein</fullName>
    </submittedName>
</protein>
<dbReference type="EMBL" id="QFPW01000006">
    <property type="protein sequence ID" value="PZQ49814.1"/>
    <property type="molecule type" value="Genomic_DNA"/>
</dbReference>
<evidence type="ECO:0000256" key="4">
    <source>
        <dbReference type="PIRSR" id="PIRSR603782-2"/>
    </source>
</evidence>
<comment type="caution">
    <text evidence="5">The sequence shown here is derived from an EMBL/GenBank/DDBJ whole genome shotgun (WGS) entry which is preliminary data.</text>
</comment>
<evidence type="ECO:0000256" key="3">
    <source>
        <dbReference type="PIRSR" id="PIRSR603782-1"/>
    </source>
</evidence>
<sequence>MKINTTRTYALLAGAVAIAGLGVMGYLAFAPGSDADVFADCRRGAVAGGTATIGGPFTLVNGDGARMSEAEVITKPTLVYFGYAFCPDICPTDLSRNALAADELEEQGEDVGLVFITIDPARDTPEVVRDFAASLRPGMIGLTGTPEEIAEVAREYKVYYRKAGDDPEAYLMDHSTFTYLMAKDGSFLEFYPSTATPEEVAESVSCFAARS</sequence>
<evidence type="ECO:0000313" key="6">
    <source>
        <dbReference type="Proteomes" id="UP000249185"/>
    </source>
</evidence>
<feature type="binding site" evidence="3">
    <location>
        <position position="174"/>
    </location>
    <ligand>
        <name>Cu cation</name>
        <dbReference type="ChEBI" id="CHEBI:23378"/>
    </ligand>
</feature>
<dbReference type="Pfam" id="PF02630">
    <property type="entry name" value="SCO1-SenC"/>
    <property type="match status" value="1"/>
</dbReference>
<evidence type="ECO:0000256" key="1">
    <source>
        <dbReference type="ARBA" id="ARBA00010996"/>
    </source>
</evidence>
<feature type="binding site" evidence="3">
    <location>
        <position position="90"/>
    </location>
    <ligand>
        <name>Cu cation</name>
        <dbReference type="ChEBI" id="CHEBI:23378"/>
    </ligand>
</feature>
<dbReference type="FunFam" id="3.40.30.10:FF:000013">
    <property type="entry name" value="Blast:Protein SCO1 homolog, mitochondrial"/>
    <property type="match status" value="1"/>
</dbReference>
<keyword evidence="2 3" id="KW-0186">Copper</keyword>
<evidence type="ECO:0000313" key="5">
    <source>
        <dbReference type="EMBL" id="PZQ49814.1"/>
    </source>
</evidence>
<reference evidence="5 6" key="1">
    <citation type="submission" date="2017-08" db="EMBL/GenBank/DDBJ databases">
        <title>Infants hospitalized years apart are colonized by the same room-sourced microbial strains.</title>
        <authorList>
            <person name="Brooks B."/>
            <person name="Olm M.R."/>
            <person name="Firek B.A."/>
            <person name="Baker R."/>
            <person name="Thomas B.C."/>
            <person name="Morowitz M.J."/>
            <person name="Banfield J.F."/>
        </authorList>
    </citation>
    <scope>NUCLEOTIDE SEQUENCE [LARGE SCALE GENOMIC DNA]</scope>
    <source>
        <strain evidence="5">S2_005_002_R2_34</strain>
    </source>
</reference>
<comment type="similarity">
    <text evidence="1">Belongs to the SCO1/2 family.</text>
</comment>
<dbReference type="Proteomes" id="UP000249185">
    <property type="component" value="Unassembled WGS sequence"/>
</dbReference>
<organism evidence="5 6">
    <name type="scientific">Rhodovulum sulfidophilum</name>
    <name type="common">Rhodobacter sulfidophilus</name>
    <dbReference type="NCBI Taxonomy" id="35806"/>
    <lineage>
        <taxon>Bacteria</taxon>
        <taxon>Pseudomonadati</taxon>
        <taxon>Pseudomonadota</taxon>
        <taxon>Alphaproteobacteria</taxon>
        <taxon>Rhodobacterales</taxon>
        <taxon>Paracoccaceae</taxon>
        <taxon>Rhodovulum</taxon>
    </lineage>
</organism>
<feature type="disulfide bond" description="Redox-active" evidence="4">
    <location>
        <begin position="86"/>
        <end position="90"/>
    </location>
</feature>
<dbReference type="Gene3D" id="3.40.30.10">
    <property type="entry name" value="Glutaredoxin"/>
    <property type="match status" value="1"/>
</dbReference>
<dbReference type="GO" id="GO:0046872">
    <property type="term" value="F:metal ion binding"/>
    <property type="evidence" value="ECO:0007669"/>
    <property type="project" value="UniProtKB-KW"/>
</dbReference>
<accession>A0A2W5N9W9</accession>
<proteinExistence type="inferred from homology"/>
<feature type="binding site" evidence="3">
    <location>
        <position position="86"/>
    </location>
    <ligand>
        <name>Cu cation</name>
        <dbReference type="ChEBI" id="CHEBI:23378"/>
    </ligand>
</feature>
<dbReference type="CDD" id="cd02968">
    <property type="entry name" value="SCO"/>
    <property type="match status" value="1"/>
</dbReference>
<dbReference type="InterPro" id="IPR036249">
    <property type="entry name" value="Thioredoxin-like_sf"/>
</dbReference>
<keyword evidence="3" id="KW-0479">Metal-binding</keyword>
<keyword evidence="4" id="KW-1015">Disulfide bond</keyword>
<dbReference type="PANTHER" id="PTHR12151">
    <property type="entry name" value="ELECTRON TRANSPORT PROTIN SCO1/SENC FAMILY MEMBER"/>
    <property type="match status" value="1"/>
</dbReference>
<name>A0A2W5N9W9_RHOSU</name>
<evidence type="ECO:0000256" key="2">
    <source>
        <dbReference type="ARBA" id="ARBA00023008"/>
    </source>
</evidence>